<dbReference type="PANTHER" id="PTHR12818">
    <property type="entry name" value="TRNA (ADENINE(37)-N6)-METHYLTRANSFERASE"/>
    <property type="match status" value="1"/>
</dbReference>
<gene>
    <name evidence="5" type="ORF">HD595_000904</name>
</gene>
<evidence type="ECO:0000259" key="4">
    <source>
        <dbReference type="PROSITE" id="PS51668"/>
    </source>
</evidence>
<dbReference type="RefSeq" id="WP_253765856.1">
    <property type="nucleotide sequence ID" value="NZ_BAAAVE010000016.1"/>
</dbReference>
<dbReference type="InterPro" id="IPR036414">
    <property type="entry name" value="YaeB_N_sf"/>
</dbReference>
<comment type="caution">
    <text evidence="5">The sequence shown here is derived from an EMBL/GenBank/DDBJ whole genome shotgun (WGS) entry which is preliminary data.</text>
</comment>
<dbReference type="InterPro" id="IPR036413">
    <property type="entry name" value="YaeB-like_sf"/>
</dbReference>
<dbReference type="InterPro" id="IPR023368">
    <property type="entry name" value="UPF0066_cons_site"/>
</dbReference>
<dbReference type="GO" id="GO:0032259">
    <property type="term" value="P:methylation"/>
    <property type="evidence" value="ECO:0007669"/>
    <property type="project" value="UniProtKB-KW"/>
</dbReference>
<dbReference type="EMBL" id="JAMZEC010000001">
    <property type="protein sequence ID" value="MCP2344782.1"/>
    <property type="molecule type" value="Genomic_DNA"/>
</dbReference>
<feature type="region of interest" description="Disordered" evidence="3">
    <location>
        <begin position="1"/>
        <end position="31"/>
    </location>
</feature>
<dbReference type="NCBIfam" id="TIGR00104">
    <property type="entry name" value="tRNA_TsaA"/>
    <property type="match status" value="1"/>
</dbReference>
<dbReference type="InterPro" id="IPR023370">
    <property type="entry name" value="TrmO-like_N"/>
</dbReference>
<name>A0ABT1JTX1_9ACTN</name>
<evidence type="ECO:0000313" key="5">
    <source>
        <dbReference type="EMBL" id="MCP2344782.1"/>
    </source>
</evidence>
<dbReference type="Proteomes" id="UP001320766">
    <property type="component" value="Unassembled WGS sequence"/>
</dbReference>
<organism evidence="5 6">
    <name type="scientific">Nonomuraea roseoviolacea subsp. carminata</name>
    <dbReference type="NCBI Taxonomy" id="160689"/>
    <lineage>
        <taxon>Bacteria</taxon>
        <taxon>Bacillati</taxon>
        <taxon>Actinomycetota</taxon>
        <taxon>Actinomycetes</taxon>
        <taxon>Streptosporangiales</taxon>
        <taxon>Streptosporangiaceae</taxon>
        <taxon>Nonomuraea</taxon>
    </lineage>
</organism>
<keyword evidence="5" id="KW-0808">Transferase</keyword>
<sequence>MSPYVIEPIGHVESPLTDRGQAPKQGDEGAPEAWLVFEERVREGLRDLREGDEVIVLTWLDRAVRDVLSVHPRGDASRPRQGVFSTRSPDRPNPVGLHRVGVVAVEGTRLRVRDLEALDGTPIVDVKPVLDRDTER</sequence>
<dbReference type="Pfam" id="PF01980">
    <property type="entry name" value="TrmO_N"/>
    <property type="match status" value="1"/>
</dbReference>
<dbReference type="SUPFAM" id="SSF118196">
    <property type="entry name" value="YaeB-like"/>
    <property type="match status" value="1"/>
</dbReference>
<keyword evidence="6" id="KW-1185">Reference proteome</keyword>
<keyword evidence="1" id="KW-0949">S-adenosyl-L-methionine</keyword>
<evidence type="ECO:0000256" key="1">
    <source>
        <dbReference type="ARBA" id="ARBA00022691"/>
    </source>
</evidence>
<dbReference type="CDD" id="cd09281">
    <property type="entry name" value="UPF0066"/>
    <property type="match status" value="1"/>
</dbReference>
<dbReference type="PANTHER" id="PTHR12818:SF0">
    <property type="entry name" value="TRNA (ADENINE(37)-N6)-METHYLTRANSFERASE"/>
    <property type="match status" value="1"/>
</dbReference>
<comment type="similarity">
    <text evidence="2">Belongs to the tRNA methyltransferase O family.</text>
</comment>
<feature type="domain" description="TsaA-like" evidence="4">
    <location>
        <begin position="6"/>
        <end position="136"/>
    </location>
</feature>
<dbReference type="PROSITE" id="PS51668">
    <property type="entry name" value="TSAA_2"/>
    <property type="match status" value="1"/>
</dbReference>
<dbReference type="GO" id="GO:0008168">
    <property type="term" value="F:methyltransferase activity"/>
    <property type="evidence" value="ECO:0007669"/>
    <property type="project" value="UniProtKB-KW"/>
</dbReference>
<evidence type="ECO:0000313" key="6">
    <source>
        <dbReference type="Proteomes" id="UP001320766"/>
    </source>
</evidence>
<evidence type="ECO:0000256" key="3">
    <source>
        <dbReference type="SAM" id="MobiDB-lite"/>
    </source>
</evidence>
<reference evidence="5 6" key="1">
    <citation type="submission" date="2022-06" db="EMBL/GenBank/DDBJ databases">
        <title>Sequencing the genomes of 1000 actinobacteria strains.</title>
        <authorList>
            <person name="Klenk H.-P."/>
        </authorList>
    </citation>
    <scope>NUCLEOTIDE SEQUENCE [LARGE SCALE GENOMIC DNA]</scope>
    <source>
        <strain evidence="5 6">DSM 44170</strain>
    </source>
</reference>
<keyword evidence="5" id="KW-0489">Methyltransferase</keyword>
<proteinExistence type="inferred from homology"/>
<accession>A0ABT1JTX1</accession>
<protein>
    <submittedName>
        <fullName evidence="5">tRNA-Thr(GGU) m(6)t(6)A37 methyltransferase TsaA</fullName>
    </submittedName>
</protein>
<dbReference type="PROSITE" id="PS01318">
    <property type="entry name" value="TSAA_1"/>
    <property type="match status" value="1"/>
</dbReference>
<feature type="region of interest" description="Disordered" evidence="3">
    <location>
        <begin position="72"/>
        <end position="92"/>
    </location>
</feature>
<dbReference type="Gene3D" id="2.40.30.70">
    <property type="entry name" value="YaeB-like"/>
    <property type="match status" value="1"/>
</dbReference>
<dbReference type="InterPro" id="IPR040372">
    <property type="entry name" value="YaeB-like"/>
</dbReference>
<evidence type="ECO:0000256" key="2">
    <source>
        <dbReference type="ARBA" id="ARBA00033753"/>
    </source>
</evidence>